<dbReference type="InterPro" id="IPR009799">
    <property type="entry name" value="EthD_dom"/>
</dbReference>
<dbReference type="GO" id="GO:0016491">
    <property type="term" value="F:oxidoreductase activity"/>
    <property type="evidence" value="ECO:0007669"/>
    <property type="project" value="InterPro"/>
</dbReference>
<gene>
    <name evidence="2" type="ORF">DFR48_106146</name>
</gene>
<evidence type="ECO:0000313" key="2">
    <source>
        <dbReference type="EMBL" id="RCW24024.1"/>
    </source>
</evidence>
<dbReference type="RefSeq" id="WP_114363444.1">
    <property type="nucleotide sequence ID" value="NZ_QPIX01000006.1"/>
</dbReference>
<dbReference type="EMBL" id="QPIX01000006">
    <property type="protein sequence ID" value="RCW24024.1"/>
    <property type="molecule type" value="Genomic_DNA"/>
</dbReference>
<feature type="domain" description="EthD" evidence="1">
    <location>
        <begin position="14"/>
        <end position="108"/>
    </location>
</feature>
<accession>A0A6I7HND3</accession>
<dbReference type="Proteomes" id="UP000252582">
    <property type="component" value="Unassembled WGS sequence"/>
</dbReference>
<proteinExistence type="predicted"/>
<protein>
    <submittedName>
        <fullName evidence="2">EthD domain-containing protein</fullName>
    </submittedName>
</protein>
<evidence type="ECO:0000313" key="3">
    <source>
        <dbReference type="Proteomes" id="UP000252582"/>
    </source>
</evidence>
<sequence length="220" mass="24282">MTIKTMICGRRRLGQTLGENRAHMKDHHGRLVLDYIAREPSQAPRRYVQNHIFDGIYFGGDGQPKALSLGLDFVTEVWFPDMAAANSSRETPFYLEQLQPDEPKMVDETSVLGLPVTEELILPPGPRDGAVKVFLFWFNNAPDVKTVPDAANGADFGLFGQCRNLPLFPGPVEAVDEFWLPDEAAGLAFAQACRDAAPAFAPSDTRYCLAIAREHVLHAG</sequence>
<reference evidence="2 3" key="1">
    <citation type="submission" date="2018-07" db="EMBL/GenBank/DDBJ databases">
        <title>Genomic Encyclopedia of Type Strains, Phase IV (KMG-IV): sequencing the most valuable type-strain genomes for metagenomic binning, comparative biology and taxonomic classification.</title>
        <authorList>
            <person name="Goeker M."/>
        </authorList>
    </citation>
    <scope>NUCLEOTIDE SEQUENCE [LARGE SCALE GENOMIC DNA]</scope>
    <source>
        <strain evidence="2 3">DSM 25528</strain>
    </source>
</reference>
<organism evidence="2 3">
    <name type="scientific">Ciceribacter lividus</name>
    <dbReference type="NCBI Taxonomy" id="1197950"/>
    <lineage>
        <taxon>Bacteria</taxon>
        <taxon>Pseudomonadati</taxon>
        <taxon>Pseudomonadota</taxon>
        <taxon>Alphaproteobacteria</taxon>
        <taxon>Hyphomicrobiales</taxon>
        <taxon>Rhizobiaceae</taxon>
        <taxon>Ciceribacter</taxon>
    </lineage>
</organism>
<name>A0A6I7HND3_9HYPH</name>
<comment type="caution">
    <text evidence="2">The sequence shown here is derived from an EMBL/GenBank/DDBJ whole genome shotgun (WGS) entry which is preliminary data.</text>
</comment>
<evidence type="ECO:0000259" key="1">
    <source>
        <dbReference type="Pfam" id="PF07110"/>
    </source>
</evidence>
<dbReference type="AlphaFoldDB" id="A0A6I7HND3"/>
<dbReference type="Pfam" id="PF07110">
    <property type="entry name" value="EthD"/>
    <property type="match status" value="1"/>
</dbReference>
<dbReference type="Gene3D" id="3.30.70.100">
    <property type="match status" value="1"/>
</dbReference>
<keyword evidence="3" id="KW-1185">Reference proteome</keyword>
<dbReference type="InterPro" id="IPR011008">
    <property type="entry name" value="Dimeric_a/b-barrel"/>
</dbReference>
<dbReference type="SUPFAM" id="SSF54909">
    <property type="entry name" value="Dimeric alpha+beta barrel"/>
    <property type="match status" value="1"/>
</dbReference>